<proteinExistence type="predicted"/>
<sequence>MSRFSFNCFEEAGELQPNPDIGGTGVFVGFVGTAWSVVALVILYYFLALDPLKSPYWTPGNSEDDADDDFAPNPIDKFVIESIRWVGQFVGSRLRDGWASKRVYSWSRQQSSKRSRWGNAFRTTILGIFVMSKYSQASASFSVATLVCSAMLLRGYLNHHRGERNVRLFFMTVLWLALFPAIAPTAFFNWTAQEPTAADPASNARCYFEPGIGRALYDKSYATIKAFDEKPGDRHPGSFNDSAALESAILSSLLLFFSYFTRSIKLIPSLSRGFRNQVRGRASRRYVAFLGWIIADDEIRQEQPSPVRLLRREWLTVRPLMAVYLVGKLYADILSSDVSDVYWLVVSALWGTFQLREARLSVEVEDDDWGFGQILPVFLLLGPIVMTVQAVVALPSTTSKSPSPSSHGSILLQTLPPPSTAHSQDDSHTSTGVNNAISQSGTEGTVSDIKEIMETAYRDKKHMPPAILLAFAQVLYLTALFFSERLQWKERAFNFMMSSIMLILLYHPFSTCSVLLIGLIPGGPSSYLVFPFLAEKQDRPMAPNLIAAYGLGAFLFVFFTMMTYVLAQLSGLALLLVAFYYVPVCLRIFWLSRRAQI</sequence>
<evidence type="ECO:0000256" key="2">
    <source>
        <dbReference type="SAM" id="Phobius"/>
    </source>
</evidence>
<feature type="transmembrane region" description="Helical" evidence="2">
    <location>
        <begin position="463"/>
        <end position="483"/>
    </location>
</feature>
<comment type="caution">
    <text evidence="3">The sequence shown here is derived from an EMBL/GenBank/DDBJ whole genome shotgun (WGS) entry which is preliminary data.</text>
</comment>
<reference evidence="3" key="1">
    <citation type="submission" date="2023-06" db="EMBL/GenBank/DDBJ databases">
        <title>Genome-scale phylogeny and comparative genomics of the fungal order Sordariales.</title>
        <authorList>
            <consortium name="Lawrence Berkeley National Laboratory"/>
            <person name="Hensen N."/>
            <person name="Bonometti L."/>
            <person name="Westerberg I."/>
            <person name="Brannstrom I.O."/>
            <person name="Guillou S."/>
            <person name="Cros-Aarteil S."/>
            <person name="Calhoun S."/>
            <person name="Haridas S."/>
            <person name="Kuo A."/>
            <person name="Mondo S."/>
            <person name="Pangilinan J."/>
            <person name="Riley R."/>
            <person name="Labutti K."/>
            <person name="Andreopoulos B."/>
            <person name="Lipzen A."/>
            <person name="Chen C."/>
            <person name="Yanf M."/>
            <person name="Daum C."/>
            <person name="Ng V."/>
            <person name="Clum A."/>
            <person name="Steindorff A."/>
            <person name="Ohm R."/>
            <person name="Martin F."/>
            <person name="Silar P."/>
            <person name="Natvig D."/>
            <person name="Lalanne C."/>
            <person name="Gautier V."/>
            <person name="Ament-Velasquez S.L."/>
            <person name="Kruys A."/>
            <person name="Hutchinson M.I."/>
            <person name="Powell A.J."/>
            <person name="Barry K."/>
            <person name="Miller A.N."/>
            <person name="Grigoriev I.V."/>
            <person name="Debuchy R."/>
            <person name="Gladieux P."/>
            <person name="Thoren M.H."/>
            <person name="Johannesson H."/>
        </authorList>
    </citation>
    <scope>NUCLEOTIDE SEQUENCE</scope>
    <source>
        <strain evidence="3">CBS 606.72</strain>
    </source>
</reference>
<feature type="transmembrane region" description="Helical" evidence="2">
    <location>
        <begin position="243"/>
        <end position="261"/>
    </location>
</feature>
<feature type="transmembrane region" description="Helical" evidence="2">
    <location>
        <begin position="572"/>
        <end position="590"/>
    </location>
</feature>
<dbReference type="AlphaFoldDB" id="A0AA39WYR7"/>
<dbReference type="Proteomes" id="UP001175000">
    <property type="component" value="Unassembled WGS sequence"/>
</dbReference>
<feature type="transmembrane region" description="Helical" evidence="2">
    <location>
        <begin position="546"/>
        <end position="566"/>
    </location>
</feature>
<keyword evidence="2" id="KW-0812">Transmembrane</keyword>
<protein>
    <recommendedName>
        <fullName evidence="5">Transmembrane protein</fullName>
    </recommendedName>
</protein>
<feature type="transmembrane region" description="Helical" evidence="2">
    <location>
        <begin position="140"/>
        <end position="157"/>
    </location>
</feature>
<name>A0AA39WYR7_9PEZI</name>
<dbReference type="EMBL" id="JAULSU010000003">
    <property type="protein sequence ID" value="KAK0624061.1"/>
    <property type="molecule type" value="Genomic_DNA"/>
</dbReference>
<feature type="transmembrane region" description="Helical" evidence="2">
    <location>
        <begin position="26"/>
        <end position="47"/>
    </location>
</feature>
<feature type="transmembrane region" description="Helical" evidence="2">
    <location>
        <begin position="374"/>
        <end position="394"/>
    </location>
</feature>
<evidence type="ECO:0008006" key="5">
    <source>
        <dbReference type="Google" id="ProtNLM"/>
    </source>
</evidence>
<accession>A0AA39WYR7</accession>
<feature type="transmembrane region" description="Helical" evidence="2">
    <location>
        <begin position="169"/>
        <end position="190"/>
    </location>
</feature>
<evidence type="ECO:0000256" key="1">
    <source>
        <dbReference type="SAM" id="MobiDB-lite"/>
    </source>
</evidence>
<gene>
    <name evidence="3" type="ORF">B0T14DRAFT_565370</name>
</gene>
<keyword evidence="2" id="KW-1133">Transmembrane helix</keyword>
<organism evidence="3 4">
    <name type="scientific">Immersiella caudata</name>
    <dbReference type="NCBI Taxonomy" id="314043"/>
    <lineage>
        <taxon>Eukaryota</taxon>
        <taxon>Fungi</taxon>
        <taxon>Dikarya</taxon>
        <taxon>Ascomycota</taxon>
        <taxon>Pezizomycotina</taxon>
        <taxon>Sordariomycetes</taxon>
        <taxon>Sordariomycetidae</taxon>
        <taxon>Sordariales</taxon>
        <taxon>Lasiosphaeriaceae</taxon>
        <taxon>Immersiella</taxon>
    </lineage>
</organism>
<feature type="region of interest" description="Disordered" evidence="1">
    <location>
        <begin position="418"/>
        <end position="442"/>
    </location>
</feature>
<keyword evidence="4" id="KW-1185">Reference proteome</keyword>
<evidence type="ECO:0000313" key="4">
    <source>
        <dbReference type="Proteomes" id="UP001175000"/>
    </source>
</evidence>
<evidence type="ECO:0000313" key="3">
    <source>
        <dbReference type="EMBL" id="KAK0624061.1"/>
    </source>
</evidence>
<feature type="compositionally biased region" description="Polar residues" evidence="1">
    <location>
        <begin position="429"/>
        <end position="442"/>
    </location>
</feature>
<keyword evidence="2" id="KW-0472">Membrane</keyword>